<comment type="similarity">
    <text evidence="4">In the N-terminal section; belongs to the formiminotransferase family.</text>
</comment>
<evidence type="ECO:0000259" key="21">
    <source>
        <dbReference type="SMART" id="SM01222"/>
    </source>
</evidence>
<dbReference type="Pfam" id="PF07837">
    <property type="entry name" value="FTCD_N"/>
    <property type="match status" value="1"/>
</dbReference>
<evidence type="ECO:0000256" key="15">
    <source>
        <dbReference type="ARBA" id="ARBA00023239"/>
    </source>
</evidence>
<keyword evidence="23" id="KW-1185">Reference proteome</keyword>
<sequence>MAKIVECVPNFSEGRDMGIINALVDAVKAVAGVTVLDVEPGRSTNRTVLTFVGAPEACVQGALALVREARKRIDMRQHHGEHPRMGAVDVVPFVPVANVTTDECVEMSKRFGQLAAEMYGIPVYLYEAAATQPYRKKLSQIREGEYEHLSEKIVRPEWKPDFGPATFLPEYGATVTGCRFFLLAYNVNVLSTKEHAHRIALNVREQGRGTGQEGRLKAVKAIGWYVDEYQMAQVSMNLDNYEITGLHAAFETCKEEAATLGVAVAGSELVGVVPLGAMLLAAEYYIAKEGLMIVDERQKVRLAIERLGLNSCSRFDPDKRIIEYLIKNPEPLLQLNVRQFVEKVASRSPAPGGGSVSALMASCGAALGEMVGWLTYGRREFEAVDAKIRQSIPTLHQCQQSLLRLIDLDSQAFNRVMDALKVANPEEREKAKQLAYKGAVQAPLNTMEVASQAWDAMKLAAQYGNVHSMSDAQVGARALETGIWGAYKNVLINLAEITDTQFVAATRTRADHLLAEATRQCAEVLALADGRVPHPAPVAK</sequence>
<keyword evidence="9" id="KW-0963">Cytoplasm</keyword>
<dbReference type="InterPro" id="IPR012886">
    <property type="entry name" value="Formiminotransferase_N"/>
</dbReference>
<evidence type="ECO:0000256" key="9">
    <source>
        <dbReference type="ARBA" id="ARBA00022490"/>
    </source>
</evidence>
<evidence type="ECO:0000256" key="17">
    <source>
        <dbReference type="ARBA" id="ARBA00025506"/>
    </source>
</evidence>
<dbReference type="InterPro" id="IPR037064">
    <property type="entry name" value="Formiminotransferase_N_sf"/>
</dbReference>
<evidence type="ECO:0000256" key="7">
    <source>
        <dbReference type="ARBA" id="ARBA00012998"/>
    </source>
</evidence>
<accession>A0ABQ8U6W1</accession>
<dbReference type="InterPro" id="IPR036178">
    <property type="entry name" value="Formintransfe-cycloase-like_sf"/>
</dbReference>
<keyword evidence="16" id="KW-0511">Multifunctional enzyme</keyword>
<dbReference type="PANTHER" id="PTHR12234">
    <property type="entry name" value="FORMIMINOTRANSFERASE-CYCLODEAMINASE"/>
    <property type="match status" value="1"/>
</dbReference>
<comment type="pathway">
    <text evidence="3">Amino-acid degradation; L-histidine degradation into L-glutamate; L-glutamate from N-formimidoyl-L-glutamate (transferase route): step 1/1.</text>
</comment>
<evidence type="ECO:0000256" key="5">
    <source>
        <dbReference type="ARBA" id="ARBA00010825"/>
    </source>
</evidence>
<dbReference type="NCBIfam" id="TIGR02024">
    <property type="entry name" value="FtcD"/>
    <property type="match status" value="1"/>
</dbReference>
<dbReference type="PANTHER" id="PTHR12234:SF0">
    <property type="entry name" value="FORMIMIDOYLTRANSFERASE-CYCLODEAMINASE"/>
    <property type="match status" value="1"/>
</dbReference>
<dbReference type="Proteomes" id="UP001141327">
    <property type="component" value="Unassembled WGS sequence"/>
</dbReference>
<dbReference type="EMBL" id="JAPMOS010000156">
    <property type="protein sequence ID" value="KAJ4454448.1"/>
    <property type="molecule type" value="Genomic_DNA"/>
</dbReference>
<keyword evidence="14" id="KW-0206">Cytoskeleton</keyword>
<reference evidence="22" key="1">
    <citation type="journal article" date="2022" name="bioRxiv">
        <title>Genomics of Preaxostyla Flagellates Illuminates Evolutionary Transitions and the Path Towards Mitochondrial Loss.</title>
        <authorList>
            <person name="Novak L.V.F."/>
            <person name="Treitli S.C."/>
            <person name="Pyrih J."/>
            <person name="Halakuc P."/>
            <person name="Pipaliya S.V."/>
            <person name="Vacek V."/>
            <person name="Brzon O."/>
            <person name="Soukal P."/>
            <person name="Eme L."/>
            <person name="Dacks J.B."/>
            <person name="Karnkowska A."/>
            <person name="Elias M."/>
            <person name="Hampl V."/>
        </authorList>
    </citation>
    <scope>NUCLEOTIDE SEQUENCE</scope>
    <source>
        <strain evidence="22">RCP-MX</strain>
    </source>
</reference>
<dbReference type="InterPro" id="IPR013802">
    <property type="entry name" value="Formiminotransferase_C"/>
</dbReference>
<dbReference type="Gene3D" id="3.30.990.10">
    <property type="entry name" value="Formiminotransferase, N-terminal subdomain"/>
    <property type="match status" value="1"/>
</dbReference>
<keyword evidence="11" id="KW-0369">Histidine metabolism</keyword>
<dbReference type="SMART" id="SM01221">
    <property type="entry name" value="FTCD"/>
    <property type="match status" value="1"/>
</dbReference>
<evidence type="ECO:0000256" key="4">
    <source>
        <dbReference type="ARBA" id="ARBA00008297"/>
    </source>
</evidence>
<evidence type="ECO:0000256" key="6">
    <source>
        <dbReference type="ARBA" id="ARBA00012252"/>
    </source>
</evidence>
<evidence type="ECO:0000256" key="10">
    <source>
        <dbReference type="ARBA" id="ARBA00022679"/>
    </source>
</evidence>
<evidence type="ECO:0000256" key="8">
    <source>
        <dbReference type="ARBA" id="ARBA00017787"/>
    </source>
</evidence>
<evidence type="ECO:0000256" key="2">
    <source>
        <dbReference type="ARBA" id="ARBA00004555"/>
    </source>
</evidence>
<evidence type="ECO:0000256" key="14">
    <source>
        <dbReference type="ARBA" id="ARBA00023212"/>
    </source>
</evidence>
<keyword evidence="15" id="KW-0456">Lyase</keyword>
<dbReference type="SUPFAM" id="SSF101262">
    <property type="entry name" value="Methenyltetrahydrofolate cyclohydrolase-like"/>
    <property type="match status" value="1"/>
</dbReference>
<gene>
    <name evidence="22" type="ORF">PAPYR_10839</name>
</gene>
<comment type="caution">
    <text evidence="22">The sequence shown here is derived from an EMBL/GenBank/DDBJ whole genome shotgun (WGS) entry which is preliminary data.</text>
</comment>
<dbReference type="Pfam" id="PF04961">
    <property type="entry name" value="FTCD_C"/>
    <property type="match status" value="1"/>
</dbReference>
<evidence type="ECO:0000313" key="22">
    <source>
        <dbReference type="EMBL" id="KAJ4454448.1"/>
    </source>
</evidence>
<dbReference type="Pfam" id="PF02971">
    <property type="entry name" value="FTCD"/>
    <property type="match status" value="1"/>
</dbReference>
<dbReference type="InterPro" id="IPR051623">
    <property type="entry name" value="FTCD"/>
</dbReference>
<comment type="similarity">
    <text evidence="5">In the C-terminal section; belongs to the cyclodeaminase/cyclohydrolase family.</text>
</comment>
<feature type="domain" description="Formiminotransferase N-terminal subdomain" evidence="21">
    <location>
        <begin position="3"/>
        <end position="180"/>
    </location>
</feature>
<evidence type="ECO:0000256" key="18">
    <source>
        <dbReference type="ARBA" id="ARBA00025915"/>
    </source>
</evidence>
<evidence type="ECO:0000256" key="19">
    <source>
        <dbReference type="ARBA" id="ARBA00030029"/>
    </source>
</evidence>
<evidence type="ECO:0000256" key="11">
    <source>
        <dbReference type="ARBA" id="ARBA00022808"/>
    </source>
</evidence>
<dbReference type="EC" id="4.3.1.4" evidence="7"/>
<dbReference type="InterPro" id="IPR022384">
    <property type="entry name" value="FormiminoTrfase_cat_dom_sf"/>
</dbReference>
<evidence type="ECO:0000256" key="3">
    <source>
        <dbReference type="ARBA" id="ARBA00005082"/>
    </source>
</evidence>
<comment type="subunit">
    <text evidence="18">Homooctamer, including four polyglutamate binding sites. The subunits are arranged as a tetramer of dimers, and form a planar ring-shaped structure.</text>
</comment>
<dbReference type="EC" id="2.1.2.5" evidence="6"/>
<organism evidence="22 23">
    <name type="scientific">Paratrimastix pyriformis</name>
    <dbReference type="NCBI Taxonomy" id="342808"/>
    <lineage>
        <taxon>Eukaryota</taxon>
        <taxon>Metamonada</taxon>
        <taxon>Preaxostyla</taxon>
        <taxon>Paratrimastigidae</taxon>
        <taxon>Paratrimastix</taxon>
    </lineage>
</organism>
<evidence type="ECO:0000256" key="12">
    <source>
        <dbReference type="ARBA" id="ARBA00022954"/>
    </source>
</evidence>
<keyword evidence="13" id="KW-0333">Golgi apparatus</keyword>
<comment type="function">
    <text evidence="17">Folate-dependent enzyme, that displays both transferase and deaminase activity. Serves to channel one-carbon units from formiminoglutamate to the folate pool.</text>
</comment>
<evidence type="ECO:0000313" key="23">
    <source>
        <dbReference type="Proteomes" id="UP001141327"/>
    </source>
</evidence>
<dbReference type="SUPFAM" id="SSF55116">
    <property type="entry name" value="Formiminotransferase domain of formiminotransferase-cyclodeaminase"/>
    <property type="match status" value="2"/>
</dbReference>
<dbReference type="Gene3D" id="1.20.120.680">
    <property type="entry name" value="Formiminotetrahydrofolate cyclodeaminase monomer, up-and-down helical bundle"/>
    <property type="match status" value="1"/>
</dbReference>
<proteinExistence type="inferred from homology"/>
<dbReference type="SMART" id="SM01222">
    <property type="entry name" value="FTCD_N"/>
    <property type="match status" value="1"/>
</dbReference>
<evidence type="ECO:0000256" key="13">
    <source>
        <dbReference type="ARBA" id="ARBA00023034"/>
    </source>
</evidence>
<comment type="subcellular location">
    <subcellularLocation>
        <location evidence="1">Cytoplasm</location>
        <location evidence="1">Cytoskeleton</location>
        <location evidence="1">Microtubule organizing center</location>
        <location evidence="1">Centrosome</location>
        <location evidence="1">Centriole</location>
    </subcellularLocation>
    <subcellularLocation>
        <location evidence="2">Golgi apparatus</location>
    </subcellularLocation>
</comment>
<name>A0ABQ8U6W1_9EUKA</name>
<evidence type="ECO:0000256" key="1">
    <source>
        <dbReference type="ARBA" id="ARBA00004114"/>
    </source>
</evidence>
<keyword evidence="12" id="KW-0290">Folate-binding</keyword>
<feature type="domain" description="Formiminotransferase C-terminal subdomain" evidence="20">
    <location>
        <begin position="181"/>
        <end position="325"/>
    </location>
</feature>
<dbReference type="InterPro" id="IPR004227">
    <property type="entry name" value="Formiminotransferase_cat"/>
</dbReference>
<dbReference type="Gene3D" id="3.30.70.670">
    <property type="entry name" value="Formiminotransferase, C-terminal subdomain"/>
    <property type="match status" value="1"/>
</dbReference>
<evidence type="ECO:0000259" key="20">
    <source>
        <dbReference type="SMART" id="SM01221"/>
    </source>
</evidence>
<dbReference type="InterPro" id="IPR007044">
    <property type="entry name" value="Cyclodeamin/CycHdrlase"/>
</dbReference>
<dbReference type="InterPro" id="IPR037070">
    <property type="entry name" value="Formiminotransferase_C_sf"/>
</dbReference>
<keyword evidence="10" id="KW-0808">Transferase</keyword>
<protein>
    <recommendedName>
        <fullName evidence="8">Formimidoyltransferase-cyclodeaminase</fullName>
        <ecNumber evidence="6">2.1.2.5</ecNumber>
        <ecNumber evidence="7">4.3.1.4</ecNumber>
    </recommendedName>
    <alternativeName>
        <fullName evidence="19">Formiminotransferase-cyclodeaminase</fullName>
    </alternativeName>
</protein>
<evidence type="ECO:0000256" key="16">
    <source>
        <dbReference type="ARBA" id="ARBA00023268"/>
    </source>
</evidence>